<organism evidence="2 3">
    <name type="scientific">Chitinophaga skermanii</name>
    <dbReference type="NCBI Taxonomy" id="331697"/>
    <lineage>
        <taxon>Bacteria</taxon>
        <taxon>Pseudomonadati</taxon>
        <taxon>Bacteroidota</taxon>
        <taxon>Chitinophagia</taxon>
        <taxon>Chitinophagales</taxon>
        <taxon>Chitinophagaceae</taxon>
        <taxon>Chitinophaga</taxon>
    </lineage>
</organism>
<accession>A0A327QP88</accession>
<comment type="caution">
    <text evidence="2">The sequence shown here is derived from an EMBL/GenBank/DDBJ whole genome shotgun (WGS) entry which is preliminary data.</text>
</comment>
<dbReference type="RefSeq" id="WP_211324794.1">
    <property type="nucleotide sequence ID" value="NZ_QLLL01000004.1"/>
</dbReference>
<gene>
    <name evidence="2" type="ORF">LX64_02317</name>
</gene>
<reference evidence="2 3" key="1">
    <citation type="submission" date="2018-06" db="EMBL/GenBank/DDBJ databases">
        <title>Genomic Encyclopedia of Archaeal and Bacterial Type Strains, Phase II (KMG-II): from individual species to whole genera.</title>
        <authorList>
            <person name="Goeker M."/>
        </authorList>
    </citation>
    <scope>NUCLEOTIDE SEQUENCE [LARGE SCALE GENOMIC DNA]</scope>
    <source>
        <strain evidence="2 3">DSM 23857</strain>
    </source>
</reference>
<dbReference type="GO" id="GO:0051213">
    <property type="term" value="F:dioxygenase activity"/>
    <property type="evidence" value="ECO:0007669"/>
    <property type="project" value="UniProtKB-KW"/>
</dbReference>
<dbReference type="Proteomes" id="UP000249547">
    <property type="component" value="Unassembled WGS sequence"/>
</dbReference>
<keyword evidence="3" id="KW-1185">Reference proteome</keyword>
<dbReference type="AlphaFoldDB" id="A0A327QP88"/>
<dbReference type="SUPFAM" id="SSF54593">
    <property type="entry name" value="Glyoxalase/Bleomycin resistance protein/Dihydroxybiphenyl dioxygenase"/>
    <property type="match status" value="1"/>
</dbReference>
<evidence type="ECO:0000259" key="1">
    <source>
        <dbReference type="PROSITE" id="PS51819"/>
    </source>
</evidence>
<feature type="domain" description="VOC" evidence="1">
    <location>
        <begin position="4"/>
        <end position="129"/>
    </location>
</feature>
<keyword evidence="2" id="KW-0456">Lyase</keyword>
<dbReference type="InterPro" id="IPR029068">
    <property type="entry name" value="Glyas_Bleomycin-R_OHBP_Dase"/>
</dbReference>
<dbReference type="InterPro" id="IPR037523">
    <property type="entry name" value="VOC_core"/>
</dbReference>
<dbReference type="InterPro" id="IPR004360">
    <property type="entry name" value="Glyas_Fos-R_dOase_dom"/>
</dbReference>
<dbReference type="Gene3D" id="3.10.180.10">
    <property type="entry name" value="2,3-Dihydroxybiphenyl 1,2-Dioxygenase, domain 1"/>
    <property type="match status" value="1"/>
</dbReference>
<evidence type="ECO:0000313" key="2">
    <source>
        <dbReference type="EMBL" id="RAJ05163.1"/>
    </source>
</evidence>
<protein>
    <submittedName>
        <fullName evidence="2">Catechol 2,3-dioxygenase-like lactoylglutathione lyase family enzyme</fullName>
    </submittedName>
</protein>
<dbReference type="EMBL" id="QLLL01000004">
    <property type="protein sequence ID" value="RAJ05163.1"/>
    <property type="molecule type" value="Genomic_DNA"/>
</dbReference>
<dbReference type="GO" id="GO:0016829">
    <property type="term" value="F:lyase activity"/>
    <property type="evidence" value="ECO:0007669"/>
    <property type="project" value="UniProtKB-KW"/>
</dbReference>
<keyword evidence="2" id="KW-0223">Dioxygenase</keyword>
<keyword evidence="2" id="KW-0560">Oxidoreductase</keyword>
<sequence>MSLTIKLTSVIVNDQEKALQFYTQVLGFQLHKDIPMGDGRWLTVKAPGGPSEIELLLEPAHFPAAQTYQQALFTARIPFTAFMVEDIYAEYDRMKKLGVIFAKEPTEAGAVIITELEDTVGNLIMIYQEQ</sequence>
<dbReference type="Pfam" id="PF00903">
    <property type="entry name" value="Glyoxalase"/>
    <property type="match status" value="1"/>
</dbReference>
<name>A0A327QP88_9BACT</name>
<dbReference type="PANTHER" id="PTHR36437">
    <property type="entry name" value="GLYOXALASE/BLEOMYCIN RESISTANCE PROTEIN/DIOXYGENASE"/>
    <property type="match status" value="1"/>
</dbReference>
<dbReference type="PANTHER" id="PTHR36437:SF2">
    <property type="entry name" value="GLYOXALASE_BLEOMYCIN RESISTANCE PROTEIN_DIOXYGENASE"/>
    <property type="match status" value="1"/>
</dbReference>
<evidence type="ECO:0000313" key="3">
    <source>
        <dbReference type="Proteomes" id="UP000249547"/>
    </source>
</evidence>
<dbReference type="PROSITE" id="PS51819">
    <property type="entry name" value="VOC"/>
    <property type="match status" value="1"/>
</dbReference>
<proteinExistence type="predicted"/>